<reference evidence="3" key="1">
    <citation type="submission" date="2020-08" db="EMBL/GenBank/DDBJ databases">
        <title>Genome sequencing and assembly of the red palm weevil Rhynchophorus ferrugineus.</title>
        <authorList>
            <person name="Dias G.B."/>
            <person name="Bergman C.M."/>
            <person name="Manee M."/>
        </authorList>
    </citation>
    <scope>NUCLEOTIDE SEQUENCE</scope>
    <source>
        <strain evidence="3">AA-2017</strain>
        <tissue evidence="3">Whole larva</tissue>
    </source>
</reference>
<dbReference type="InterPro" id="IPR036084">
    <property type="entry name" value="Ser_inhib-like_sf"/>
</dbReference>
<comment type="caution">
    <text evidence="3">The sequence shown here is derived from an EMBL/GenBank/DDBJ whole genome shotgun (WGS) entry which is preliminary data.</text>
</comment>
<dbReference type="SUPFAM" id="SSF57567">
    <property type="entry name" value="Serine protease inhibitors"/>
    <property type="match status" value="1"/>
</dbReference>
<sequence length="151" mass="17347">MYNIYIFLFFACLINSAHFYSVVSVNKGKCGQNEEYGCKILETVQTCQHPQVYWNNSNCTVGCFCKEDYWRNEITGECVPMEECPCENGLVFRYSNPCINACLSEFCPLYIVAGCFCPADTCLLMGYCIPRSIFQKRFPQELAYVLSDFII</sequence>
<evidence type="ECO:0000259" key="2">
    <source>
        <dbReference type="Pfam" id="PF01826"/>
    </source>
</evidence>
<evidence type="ECO:0000313" key="3">
    <source>
        <dbReference type="EMBL" id="KAF7283512.1"/>
    </source>
</evidence>
<dbReference type="InterPro" id="IPR002919">
    <property type="entry name" value="TIL_dom"/>
</dbReference>
<protein>
    <recommendedName>
        <fullName evidence="2">TIL domain-containing protein</fullName>
    </recommendedName>
</protein>
<gene>
    <name evidence="3" type="ORF">GWI33_000348</name>
</gene>
<dbReference type="Gene3D" id="2.10.25.10">
    <property type="entry name" value="Laminin"/>
    <property type="match status" value="1"/>
</dbReference>
<dbReference type="EMBL" id="JAACXV010000102">
    <property type="protein sequence ID" value="KAF7283512.1"/>
    <property type="molecule type" value="Genomic_DNA"/>
</dbReference>
<feature type="domain" description="TIL" evidence="2">
    <location>
        <begin position="30"/>
        <end position="84"/>
    </location>
</feature>
<organism evidence="3 4">
    <name type="scientific">Rhynchophorus ferrugineus</name>
    <name type="common">Red palm weevil</name>
    <name type="synonym">Curculio ferrugineus</name>
    <dbReference type="NCBI Taxonomy" id="354439"/>
    <lineage>
        <taxon>Eukaryota</taxon>
        <taxon>Metazoa</taxon>
        <taxon>Ecdysozoa</taxon>
        <taxon>Arthropoda</taxon>
        <taxon>Hexapoda</taxon>
        <taxon>Insecta</taxon>
        <taxon>Pterygota</taxon>
        <taxon>Neoptera</taxon>
        <taxon>Endopterygota</taxon>
        <taxon>Coleoptera</taxon>
        <taxon>Polyphaga</taxon>
        <taxon>Cucujiformia</taxon>
        <taxon>Curculionidae</taxon>
        <taxon>Dryophthorinae</taxon>
        <taxon>Rhynchophorus</taxon>
    </lineage>
</organism>
<proteinExistence type="predicted"/>
<dbReference type="Proteomes" id="UP000625711">
    <property type="component" value="Unassembled WGS sequence"/>
</dbReference>
<evidence type="ECO:0000256" key="1">
    <source>
        <dbReference type="SAM" id="SignalP"/>
    </source>
</evidence>
<dbReference type="OrthoDB" id="6781148at2759"/>
<dbReference type="CDD" id="cd19941">
    <property type="entry name" value="TIL"/>
    <property type="match status" value="1"/>
</dbReference>
<evidence type="ECO:0000313" key="4">
    <source>
        <dbReference type="Proteomes" id="UP000625711"/>
    </source>
</evidence>
<name>A0A834IZN7_RHYFE</name>
<accession>A0A834IZN7</accession>
<dbReference type="AlphaFoldDB" id="A0A834IZN7"/>
<feature type="signal peptide" evidence="1">
    <location>
        <begin position="1"/>
        <end position="19"/>
    </location>
</feature>
<dbReference type="Pfam" id="PF01826">
    <property type="entry name" value="TIL"/>
    <property type="match status" value="1"/>
</dbReference>
<feature type="chain" id="PRO_5032799611" description="TIL domain-containing protein" evidence="1">
    <location>
        <begin position="20"/>
        <end position="151"/>
    </location>
</feature>
<keyword evidence="1" id="KW-0732">Signal</keyword>
<keyword evidence="4" id="KW-1185">Reference proteome</keyword>